<sequence>MSNLKELCSGLPLDPLPPNWGRDPNVPHAPVRTPNLTAEEERLALRNALRYFPPYHHATLAAEFAQELRQYGHIYMYRFCPTIRMRAYPIDQYPCRTRQAAAMMLMIMNNLDPAVAQFPQELVTYGGNGQVFSNWAQFHLVMHYLSEMTEEQTLVMYSGHPMGLFPSLPSSPRAIITNGMVIPNYSSREQYERMFALGVSM</sequence>
<dbReference type="Proteomes" id="UP001482620">
    <property type="component" value="Unassembled WGS sequence"/>
</dbReference>
<accession>A0ABV0SZ40</accession>
<dbReference type="EMBL" id="JAHRIQ010012218">
    <property type="protein sequence ID" value="MEQ2224602.1"/>
    <property type="molecule type" value="Genomic_DNA"/>
</dbReference>
<feature type="domain" description="Urocanase N-terminal" evidence="1">
    <location>
        <begin position="85"/>
        <end position="201"/>
    </location>
</feature>
<dbReference type="Pfam" id="PF17391">
    <property type="entry name" value="Urocanase_N"/>
    <property type="match status" value="1"/>
</dbReference>
<reference evidence="2 3" key="1">
    <citation type="submission" date="2021-06" db="EMBL/GenBank/DDBJ databases">
        <authorList>
            <person name="Palmer J.M."/>
        </authorList>
    </citation>
    <scope>NUCLEOTIDE SEQUENCE [LARGE SCALE GENOMIC DNA]</scope>
    <source>
        <strain evidence="3">if_2019</strain>
        <tissue evidence="2">Muscle</tissue>
    </source>
</reference>
<dbReference type="PANTHER" id="PTHR12216:SF3">
    <property type="entry name" value="UROCANATE HYDRATASE"/>
    <property type="match status" value="1"/>
</dbReference>
<evidence type="ECO:0000259" key="1">
    <source>
        <dbReference type="Pfam" id="PF17391"/>
    </source>
</evidence>
<protein>
    <submittedName>
        <fullName evidence="2">Urocanate hydratase</fullName>
    </submittedName>
</protein>
<evidence type="ECO:0000313" key="3">
    <source>
        <dbReference type="Proteomes" id="UP001482620"/>
    </source>
</evidence>
<proteinExistence type="predicted"/>
<dbReference type="InterPro" id="IPR035400">
    <property type="entry name" value="Urocanase_N"/>
</dbReference>
<dbReference type="InterPro" id="IPR023637">
    <property type="entry name" value="Urocanase-like"/>
</dbReference>
<organism evidence="2 3">
    <name type="scientific">Ilyodon furcidens</name>
    <name type="common">goldbreast splitfin</name>
    <dbReference type="NCBI Taxonomy" id="33524"/>
    <lineage>
        <taxon>Eukaryota</taxon>
        <taxon>Metazoa</taxon>
        <taxon>Chordata</taxon>
        <taxon>Craniata</taxon>
        <taxon>Vertebrata</taxon>
        <taxon>Euteleostomi</taxon>
        <taxon>Actinopterygii</taxon>
        <taxon>Neopterygii</taxon>
        <taxon>Teleostei</taxon>
        <taxon>Neoteleostei</taxon>
        <taxon>Acanthomorphata</taxon>
        <taxon>Ovalentaria</taxon>
        <taxon>Atherinomorphae</taxon>
        <taxon>Cyprinodontiformes</taxon>
        <taxon>Goodeidae</taxon>
        <taxon>Ilyodon</taxon>
    </lineage>
</organism>
<comment type="caution">
    <text evidence="2">The sequence shown here is derived from an EMBL/GenBank/DDBJ whole genome shotgun (WGS) entry which is preliminary data.</text>
</comment>
<dbReference type="Gene3D" id="3.40.1770.10">
    <property type="entry name" value="Urocanase superfamily"/>
    <property type="match status" value="1"/>
</dbReference>
<keyword evidence="3" id="KW-1185">Reference proteome</keyword>
<evidence type="ECO:0000313" key="2">
    <source>
        <dbReference type="EMBL" id="MEQ2224602.1"/>
    </source>
</evidence>
<dbReference type="SUPFAM" id="SSF111326">
    <property type="entry name" value="Urocanase"/>
    <property type="match status" value="1"/>
</dbReference>
<dbReference type="PANTHER" id="PTHR12216">
    <property type="entry name" value="UROCANATE HYDRATASE"/>
    <property type="match status" value="1"/>
</dbReference>
<dbReference type="InterPro" id="IPR036190">
    <property type="entry name" value="Urocanase_sf"/>
</dbReference>
<gene>
    <name evidence="2" type="primary">UROC1_1</name>
    <name evidence="2" type="ORF">ILYODFUR_009168</name>
</gene>
<name>A0ABV0SZ40_9TELE</name>